<accession>A0ABY8XAC1</accession>
<keyword evidence="2 4" id="KW-0575">Peroxidase</keyword>
<proteinExistence type="inferred from homology"/>
<dbReference type="Proteomes" id="UP001236415">
    <property type="component" value="Chromosome"/>
</dbReference>
<dbReference type="PANTHER" id="PTHR11592">
    <property type="entry name" value="GLUTATHIONE PEROXIDASE"/>
    <property type="match status" value="1"/>
</dbReference>
<dbReference type="CDD" id="cd00340">
    <property type="entry name" value="GSH_Peroxidase"/>
    <property type="match status" value="1"/>
</dbReference>
<dbReference type="Pfam" id="PF00255">
    <property type="entry name" value="GSHPx"/>
    <property type="match status" value="1"/>
</dbReference>
<evidence type="ECO:0000256" key="2">
    <source>
        <dbReference type="ARBA" id="ARBA00022559"/>
    </source>
</evidence>
<protein>
    <recommendedName>
        <fullName evidence="4">Glutathione peroxidase</fullName>
    </recommendedName>
</protein>
<dbReference type="RefSeq" id="WP_285746830.1">
    <property type="nucleotide sequence ID" value="NZ_CP127162.1"/>
</dbReference>
<dbReference type="PROSITE" id="PS51355">
    <property type="entry name" value="GLUTATHIONE_PEROXID_3"/>
    <property type="match status" value="1"/>
</dbReference>
<name>A0ABY8XAC1_9BACL</name>
<evidence type="ECO:0000256" key="4">
    <source>
        <dbReference type="RuleBase" id="RU000499"/>
    </source>
</evidence>
<keyword evidence="3 4" id="KW-0560">Oxidoreductase</keyword>
<dbReference type="SUPFAM" id="SSF52833">
    <property type="entry name" value="Thioredoxin-like"/>
    <property type="match status" value="1"/>
</dbReference>
<dbReference type="InterPro" id="IPR036249">
    <property type="entry name" value="Thioredoxin-like_sf"/>
</dbReference>
<dbReference type="PROSITE" id="PS00763">
    <property type="entry name" value="GLUTATHIONE_PEROXID_2"/>
    <property type="match status" value="1"/>
</dbReference>
<dbReference type="PRINTS" id="PR01011">
    <property type="entry name" value="GLUTPROXDASE"/>
</dbReference>
<dbReference type="GO" id="GO:0004601">
    <property type="term" value="F:peroxidase activity"/>
    <property type="evidence" value="ECO:0007669"/>
    <property type="project" value="UniProtKB-KW"/>
</dbReference>
<dbReference type="PIRSF" id="PIRSF000303">
    <property type="entry name" value="Glutathion_perox"/>
    <property type="match status" value="1"/>
</dbReference>
<evidence type="ECO:0000256" key="3">
    <source>
        <dbReference type="ARBA" id="ARBA00023002"/>
    </source>
</evidence>
<dbReference type="InterPro" id="IPR000889">
    <property type="entry name" value="Glutathione_peroxidase"/>
</dbReference>
<dbReference type="EMBL" id="CP127162">
    <property type="protein sequence ID" value="WIV20155.1"/>
    <property type="molecule type" value="Genomic_DNA"/>
</dbReference>
<dbReference type="PANTHER" id="PTHR11592:SF78">
    <property type="entry name" value="GLUTATHIONE PEROXIDASE"/>
    <property type="match status" value="1"/>
</dbReference>
<gene>
    <name evidence="5" type="ORF">QPK24_05465</name>
</gene>
<comment type="similarity">
    <text evidence="1 4">Belongs to the glutathione peroxidase family.</text>
</comment>
<organism evidence="5 6">
    <name type="scientific">Paenibacillus polygoni</name>
    <dbReference type="NCBI Taxonomy" id="3050112"/>
    <lineage>
        <taxon>Bacteria</taxon>
        <taxon>Bacillati</taxon>
        <taxon>Bacillota</taxon>
        <taxon>Bacilli</taxon>
        <taxon>Bacillales</taxon>
        <taxon>Paenibacillaceae</taxon>
        <taxon>Paenibacillus</taxon>
    </lineage>
</organism>
<keyword evidence="6" id="KW-1185">Reference proteome</keyword>
<sequence>MSIYDYHVNTIKGQELHMSAYKGKVMLIVNTASKCGLSPQFKGLQELYDKFNQQSFEILGFPSNQFANQEPGTSDDIAEFCQMNYGVSFPMFEKVNVNGEDAHPLFKYLTTKAPGILGSKAIKWNFTKFLIDQEGHIVKRYSPQTTPDKIEADIAKLLSHQGI</sequence>
<evidence type="ECO:0000313" key="5">
    <source>
        <dbReference type="EMBL" id="WIV20155.1"/>
    </source>
</evidence>
<reference evidence="5 6" key="1">
    <citation type="submission" date="2023-06" db="EMBL/GenBank/DDBJ databases">
        <title>Paenibacillus polygonum sp. nov., an endophytic bacterium, isolated from Polygonum lapathifolium L. in Nanji Wetland National Nature Reserve, South of Poyang Lake, Jiangxi Province, China.</title>
        <authorList>
            <person name="Yu Z."/>
        </authorList>
    </citation>
    <scope>NUCLEOTIDE SEQUENCE [LARGE SCALE GENOMIC DNA]</scope>
    <source>
        <strain evidence="5 6">C31</strain>
    </source>
</reference>
<dbReference type="InterPro" id="IPR029760">
    <property type="entry name" value="GPX_CS"/>
</dbReference>
<evidence type="ECO:0000313" key="6">
    <source>
        <dbReference type="Proteomes" id="UP001236415"/>
    </source>
</evidence>
<evidence type="ECO:0000256" key="1">
    <source>
        <dbReference type="ARBA" id="ARBA00006926"/>
    </source>
</evidence>
<dbReference type="Gene3D" id="3.40.30.10">
    <property type="entry name" value="Glutaredoxin"/>
    <property type="match status" value="1"/>
</dbReference>